<dbReference type="AlphaFoldDB" id="F8EY93"/>
<dbReference type="PROSITE" id="PS51781">
    <property type="entry name" value="SH3B"/>
    <property type="match status" value="1"/>
</dbReference>
<accession>F8EY93</accession>
<dbReference type="EMBL" id="CP002868">
    <property type="protein sequence ID" value="AEJ18252.1"/>
    <property type="molecule type" value="Genomic_DNA"/>
</dbReference>
<dbReference type="Gene3D" id="2.30.30.40">
    <property type="entry name" value="SH3 Domains"/>
    <property type="match status" value="2"/>
</dbReference>
<sequence>MKKLGILVILLGLFSIISCEKKESTDFNNADNKNIGKSNKPFGYVLLDGQSLWAYDETKEPSKQWEWLLAMTAGKKVELLDQEPIRLKKGNDELEWYHVLYNGKKGYVMKYYIGTFDTLAVITTDGAMRFKSPEITGVVSDKALPKGTLLTIPAEDLSSDYCRAYAVYRDEDTIRYIGNVYLKNSDISTQEQDVQGYLLYYIAKNLNDPKAKDDPKRMENLVKAKLEILNEARKKYPFSVFTNLIQEEINALSGNSNTSIQTATSQVEVYENPDITSQVVGTFESGTQVSIEERDTISGVEWLHISNPYKGWVLGSKVGQ</sequence>
<organism evidence="2 3">
    <name type="scientific">Gracilinema caldarium (strain ATCC 51460 / DSM 7334 / H1)</name>
    <name type="common">Treponema caldarium</name>
    <dbReference type="NCBI Taxonomy" id="744872"/>
    <lineage>
        <taxon>Bacteria</taxon>
        <taxon>Pseudomonadati</taxon>
        <taxon>Spirochaetota</taxon>
        <taxon>Spirochaetia</taxon>
        <taxon>Spirochaetales</taxon>
        <taxon>Breznakiellaceae</taxon>
        <taxon>Gracilinema</taxon>
    </lineage>
</organism>
<protein>
    <recommendedName>
        <fullName evidence="1">SH3b domain-containing protein</fullName>
    </recommendedName>
</protein>
<dbReference type="Proteomes" id="UP000000503">
    <property type="component" value="Chromosome"/>
</dbReference>
<dbReference type="InterPro" id="IPR003646">
    <property type="entry name" value="SH3-like_bac-type"/>
</dbReference>
<gene>
    <name evidence="2" type="ordered locus">Spica_0081</name>
</gene>
<name>F8EY93_GRAC1</name>
<dbReference type="PROSITE" id="PS51257">
    <property type="entry name" value="PROKAR_LIPOPROTEIN"/>
    <property type="match status" value="1"/>
</dbReference>
<dbReference type="RefSeq" id="WP_013967565.1">
    <property type="nucleotide sequence ID" value="NC_015732.1"/>
</dbReference>
<dbReference type="Pfam" id="PF08239">
    <property type="entry name" value="SH3_3"/>
    <property type="match status" value="1"/>
</dbReference>
<evidence type="ECO:0000259" key="1">
    <source>
        <dbReference type="PROSITE" id="PS51781"/>
    </source>
</evidence>
<proteinExistence type="predicted"/>
<evidence type="ECO:0000313" key="3">
    <source>
        <dbReference type="Proteomes" id="UP000000503"/>
    </source>
</evidence>
<dbReference type="HOGENOM" id="CLU_868614_0_0_12"/>
<evidence type="ECO:0000313" key="2">
    <source>
        <dbReference type="EMBL" id="AEJ18252.1"/>
    </source>
</evidence>
<feature type="domain" description="SH3b" evidence="1">
    <location>
        <begin position="256"/>
        <end position="320"/>
    </location>
</feature>
<reference evidence="3" key="1">
    <citation type="journal article" date="2013" name="Stand. Genomic Sci.">
        <title>Genome sequence of the thermophilic fresh-water bacterium Spirochaeta caldaria type strain (H1(T)), reclassification of Spirochaeta caldaria, Spirochaeta stenostrepta, and Spirochaeta zuelzerae in the genus Treponema as Treponema caldaria comb. nov., Treponema stenostrepta comb. nov., and Treponema zuelzerae comb. nov., and emendation of the genus Treponema.</title>
        <authorList>
            <person name="Abt B."/>
            <person name="Goker M."/>
            <person name="Scheuner C."/>
            <person name="Han C."/>
            <person name="Lu M."/>
            <person name="Misra M."/>
            <person name="Lapidus A."/>
            <person name="Nolan M."/>
            <person name="Lucas S."/>
            <person name="Hammon N."/>
            <person name="Deshpande S."/>
            <person name="Cheng J.F."/>
            <person name="Tapia R."/>
            <person name="Goodwin L.A."/>
            <person name="Pitluck S."/>
            <person name="Liolios K."/>
            <person name="Pagani I."/>
            <person name="Ivanova N."/>
            <person name="Mavromatis K."/>
            <person name="Mikhailova N."/>
            <person name="Huntemann M."/>
            <person name="Pati A."/>
            <person name="Chen A."/>
            <person name="Palaniappan K."/>
            <person name="Land M."/>
            <person name="Hauser L."/>
            <person name="Jeffries C.D."/>
            <person name="Rohde M."/>
            <person name="Spring S."/>
            <person name="Gronow S."/>
            <person name="Detter J.C."/>
            <person name="Bristow J."/>
            <person name="Eisen J.A."/>
            <person name="Markowitz V."/>
            <person name="Hugenholtz P."/>
            <person name="Kyrpides N.C."/>
            <person name="Woyke T."/>
            <person name="Klenk H.P."/>
        </authorList>
    </citation>
    <scope>NUCLEOTIDE SEQUENCE</scope>
    <source>
        <strain evidence="3">ATCC 51460 / DSM 7334 / H1</strain>
    </source>
</reference>
<dbReference type="KEGG" id="scd:Spica_0081"/>
<keyword evidence="3" id="KW-1185">Reference proteome</keyword>